<name>A0A379SAH6_SALER</name>
<accession>A0A379SAH6</accession>
<dbReference type="Proteomes" id="UP000254124">
    <property type="component" value="Unassembled WGS sequence"/>
</dbReference>
<dbReference type="AlphaFoldDB" id="A0A379SAH6"/>
<gene>
    <name evidence="1" type="ORF">NCTC7295_05581</name>
</gene>
<reference evidence="1 2" key="1">
    <citation type="submission" date="2018-06" db="EMBL/GenBank/DDBJ databases">
        <authorList>
            <consortium name="Pathogen Informatics"/>
            <person name="Doyle S."/>
        </authorList>
    </citation>
    <scope>NUCLEOTIDE SEQUENCE [LARGE SCALE GENOMIC DNA]</scope>
    <source>
        <strain evidence="1 2">NCTC7295</strain>
    </source>
</reference>
<organism evidence="1 2">
    <name type="scientific">Salmonella enterica subsp. arizonae</name>
    <dbReference type="NCBI Taxonomy" id="59203"/>
    <lineage>
        <taxon>Bacteria</taxon>
        <taxon>Pseudomonadati</taxon>
        <taxon>Pseudomonadota</taxon>
        <taxon>Gammaproteobacteria</taxon>
        <taxon>Enterobacterales</taxon>
        <taxon>Enterobacteriaceae</taxon>
        <taxon>Salmonella</taxon>
    </lineage>
</organism>
<dbReference type="EMBL" id="UGWZ01000001">
    <property type="protein sequence ID" value="SUG17783.1"/>
    <property type="molecule type" value="Genomic_DNA"/>
</dbReference>
<evidence type="ECO:0000313" key="2">
    <source>
        <dbReference type="Proteomes" id="UP000254124"/>
    </source>
</evidence>
<sequence length="80" mass="9242">MFEIFYIKTATQTVRRPHRDGTHDTAAKLLLNFQHQLLITILHLKSIVHAWYGILRELDVDHGADYLDNLSSSHLKSSTK</sequence>
<evidence type="ECO:0000313" key="1">
    <source>
        <dbReference type="EMBL" id="SUG17783.1"/>
    </source>
</evidence>
<protein>
    <submittedName>
        <fullName evidence="1">Uncharacterized protein</fullName>
    </submittedName>
</protein>
<proteinExistence type="predicted"/>